<protein>
    <recommendedName>
        <fullName evidence="4">HdeA/HdeB family protein</fullName>
    </recommendedName>
</protein>
<name>A0A318L931_9NEIS</name>
<gene>
    <name evidence="2" type="ORF">DFR34_101256</name>
</gene>
<keyword evidence="1" id="KW-0732">Signal</keyword>
<comment type="caution">
    <text evidence="2">The sequence shown here is derived from an EMBL/GenBank/DDBJ whole genome shotgun (WGS) entry which is preliminary data.</text>
</comment>
<evidence type="ECO:0000313" key="2">
    <source>
        <dbReference type="EMBL" id="PXX82023.1"/>
    </source>
</evidence>
<dbReference type="Proteomes" id="UP000247555">
    <property type="component" value="Unassembled WGS sequence"/>
</dbReference>
<evidence type="ECO:0000313" key="3">
    <source>
        <dbReference type="Proteomes" id="UP000247555"/>
    </source>
</evidence>
<accession>A0A318L931</accession>
<feature type="signal peptide" evidence="1">
    <location>
        <begin position="1"/>
        <end position="21"/>
    </location>
</feature>
<dbReference type="EMBL" id="QJKI01000001">
    <property type="protein sequence ID" value="PXX82023.1"/>
    <property type="molecule type" value="Genomic_DNA"/>
</dbReference>
<dbReference type="AlphaFoldDB" id="A0A318L931"/>
<reference evidence="2 3" key="1">
    <citation type="submission" date="2018-05" db="EMBL/GenBank/DDBJ databases">
        <title>Genomic Encyclopedia of Type Strains, Phase IV (KMG-IV): sequencing the most valuable type-strain genomes for metagenomic binning, comparative biology and taxonomic classification.</title>
        <authorList>
            <person name="Goeker M."/>
        </authorList>
    </citation>
    <scope>NUCLEOTIDE SEQUENCE [LARGE SCALE GENOMIC DNA]</scope>
    <source>
        <strain evidence="2 3">DSM 29661</strain>
    </source>
</reference>
<keyword evidence="3" id="KW-1185">Reference proteome</keyword>
<dbReference type="RefSeq" id="WP_110389325.1">
    <property type="nucleotide sequence ID" value="NZ_QJKI01000001.1"/>
</dbReference>
<evidence type="ECO:0000256" key="1">
    <source>
        <dbReference type="SAM" id="SignalP"/>
    </source>
</evidence>
<evidence type="ECO:0008006" key="4">
    <source>
        <dbReference type="Google" id="ProtNLM"/>
    </source>
</evidence>
<feature type="chain" id="PRO_5016401892" description="HdeA/HdeB family protein" evidence="1">
    <location>
        <begin position="22"/>
        <end position="116"/>
    </location>
</feature>
<sequence length="116" mass="12415">MNVRLCAPLLAALSLSPLALADTPAQRCQDLLESGMRMAGWEQHCQFNAGVAPALRAAYMQAGCPGIIKDDTVDRTVRQLDAELNGQIQRAGSEAAFCTAVRPAYEDIVGAMPRGR</sequence>
<proteinExistence type="predicted"/>
<organism evidence="2 3">
    <name type="scientific">Rivihabitans pingtungensis</name>
    <dbReference type="NCBI Taxonomy" id="1054498"/>
    <lineage>
        <taxon>Bacteria</taxon>
        <taxon>Pseudomonadati</taxon>
        <taxon>Pseudomonadota</taxon>
        <taxon>Betaproteobacteria</taxon>
        <taxon>Neisseriales</taxon>
        <taxon>Aquaspirillaceae</taxon>
        <taxon>Rivihabitans</taxon>
    </lineage>
</organism>